<evidence type="ECO:0000313" key="16">
    <source>
        <dbReference type="Proteomes" id="UP001652445"/>
    </source>
</evidence>
<evidence type="ECO:0000256" key="6">
    <source>
        <dbReference type="ARBA" id="ARBA00022679"/>
    </source>
</evidence>
<feature type="transmembrane region" description="Helical" evidence="12">
    <location>
        <begin position="16"/>
        <end position="36"/>
    </location>
</feature>
<proteinExistence type="predicted"/>
<sequence length="599" mass="68465">MNNSRLIPNGSFRRKIIVLFFCLILAPFLFFSYYSYHQSTKGISDASESFYIAYFMQNRKNFDAYLDGLNNSINDIIGTKQLQQLLDTKPQTPEEDSNVAVEMASFIYQKQLLLGSAGAFRLRIYPVHLEDYPTFTKNLDDGSGLAEQAWFRDEISHGKPTWRLFLPQDNPSFYPTPLITRMKQFTGLYDNEPRGIIAVDILEDQMYRFVTPPQSLKGQESFILNDEGRVLSHTKKELIGSNINSAALLNVIKQHNEGTEIINLGNSQSLITYARLTDEPWVMVSSIPLATLMSPIQEITKLTVVFVVAYIVSCVGVIIYITLHFTNPIMRLVRSMRKLEQGDFQTTLVQTNRQDEIGWLYNGYIQMTQKIQQLLQEVYVSEQVKKELEFQVLSHQINPHFLYNTLESIRWKAESHHMADISEMVASLGNLLRLSLNQGKELTTVRRELDHLKAYTHIESARLDRPLRVVVLVDEGLMELPVLRLLLQPLVENAIHHGIRDQLDKGKIVLTGKCDGGQLIFELSDNGKGIPEQVLQQIHDGRIGEERSGTRQGVGLWNVHQRLKLYFGEEYGLSIVSAPMEGTHITIRHPILQQDTEIK</sequence>
<dbReference type="SMART" id="SM00304">
    <property type="entry name" value="HAMP"/>
    <property type="match status" value="1"/>
</dbReference>
<evidence type="ECO:0000256" key="5">
    <source>
        <dbReference type="ARBA" id="ARBA00022553"/>
    </source>
</evidence>
<dbReference type="InterPro" id="IPR036890">
    <property type="entry name" value="HATPase_C_sf"/>
</dbReference>
<dbReference type="GO" id="GO:0016301">
    <property type="term" value="F:kinase activity"/>
    <property type="evidence" value="ECO:0007669"/>
    <property type="project" value="UniProtKB-KW"/>
</dbReference>
<gene>
    <name evidence="15" type="ORF">OB236_25865</name>
</gene>
<evidence type="ECO:0000256" key="4">
    <source>
        <dbReference type="ARBA" id="ARBA00022475"/>
    </source>
</evidence>
<dbReference type="SUPFAM" id="SSF55874">
    <property type="entry name" value="ATPase domain of HSP90 chaperone/DNA topoisomerase II/histidine kinase"/>
    <property type="match status" value="1"/>
</dbReference>
<dbReference type="Proteomes" id="UP001652445">
    <property type="component" value="Unassembled WGS sequence"/>
</dbReference>
<evidence type="ECO:0000259" key="14">
    <source>
        <dbReference type="PROSITE" id="PS50885"/>
    </source>
</evidence>
<accession>A0ABT2ULN6</accession>
<keyword evidence="12" id="KW-0812">Transmembrane</keyword>
<dbReference type="InterPro" id="IPR003660">
    <property type="entry name" value="HAMP_dom"/>
</dbReference>
<reference evidence="15 16" key="1">
    <citation type="submission" date="2022-09" db="EMBL/GenBank/DDBJ databases">
        <authorList>
            <person name="Han X.L."/>
            <person name="Wang Q."/>
            <person name="Lu T."/>
        </authorList>
    </citation>
    <scope>NUCLEOTIDE SEQUENCE [LARGE SCALE GENOMIC DNA]</scope>
    <source>
        <strain evidence="15 16">WQ 127069</strain>
    </source>
</reference>
<comment type="catalytic activity">
    <reaction evidence="1">
        <text>ATP + protein L-histidine = ADP + protein N-phospho-L-histidine.</text>
        <dbReference type="EC" id="2.7.13.3"/>
    </reaction>
</comment>
<dbReference type="EC" id="2.7.13.3" evidence="3"/>
<dbReference type="CDD" id="cd12912">
    <property type="entry name" value="PDC2_MCP_like"/>
    <property type="match status" value="1"/>
</dbReference>
<evidence type="ECO:0000256" key="3">
    <source>
        <dbReference type="ARBA" id="ARBA00012438"/>
    </source>
</evidence>
<dbReference type="PANTHER" id="PTHR34220">
    <property type="entry name" value="SENSOR HISTIDINE KINASE YPDA"/>
    <property type="match status" value="1"/>
</dbReference>
<dbReference type="PROSITE" id="PS50109">
    <property type="entry name" value="HIS_KIN"/>
    <property type="match status" value="1"/>
</dbReference>
<dbReference type="Pfam" id="PF02518">
    <property type="entry name" value="HATPase_c"/>
    <property type="match status" value="1"/>
</dbReference>
<dbReference type="SMART" id="SM00387">
    <property type="entry name" value="HATPase_c"/>
    <property type="match status" value="1"/>
</dbReference>
<dbReference type="EMBL" id="JAOQIO010000094">
    <property type="protein sequence ID" value="MCU6795544.1"/>
    <property type="molecule type" value="Genomic_DNA"/>
</dbReference>
<keyword evidence="11 12" id="KW-0472">Membrane</keyword>
<keyword evidence="7" id="KW-0547">Nucleotide-binding</keyword>
<evidence type="ECO:0000256" key="10">
    <source>
        <dbReference type="ARBA" id="ARBA00023012"/>
    </source>
</evidence>
<dbReference type="Pfam" id="PF00672">
    <property type="entry name" value="HAMP"/>
    <property type="match status" value="1"/>
</dbReference>
<comment type="caution">
    <text evidence="15">The sequence shown here is derived from an EMBL/GenBank/DDBJ whole genome shotgun (WGS) entry which is preliminary data.</text>
</comment>
<evidence type="ECO:0000256" key="7">
    <source>
        <dbReference type="ARBA" id="ARBA00022741"/>
    </source>
</evidence>
<feature type="domain" description="HAMP" evidence="14">
    <location>
        <begin position="323"/>
        <end position="376"/>
    </location>
</feature>
<dbReference type="InterPro" id="IPR010559">
    <property type="entry name" value="Sig_transdc_His_kin_internal"/>
</dbReference>
<dbReference type="Gene3D" id="6.10.340.10">
    <property type="match status" value="1"/>
</dbReference>
<protein>
    <recommendedName>
        <fullName evidence="3">histidine kinase</fullName>
        <ecNumber evidence="3">2.7.13.3</ecNumber>
    </recommendedName>
</protein>
<dbReference type="InterPro" id="IPR003594">
    <property type="entry name" value="HATPase_dom"/>
</dbReference>
<organism evidence="15 16">
    <name type="scientific">Paenibacillus baimaensis</name>
    <dbReference type="NCBI Taxonomy" id="2982185"/>
    <lineage>
        <taxon>Bacteria</taxon>
        <taxon>Bacillati</taxon>
        <taxon>Bacillota</taxon>
        <taxon>Bacilli</taxon>
        <taxon>Bacillales</taxon>
        <taxon>Paenibacillaceae</taxon>
        <taxon>Paenibacillus</taxon>
    </lineage>
</organism>
<evidence type="ECO:0000256" key="2">
    <source>
        <dbReference type="ARBA" id="ARBA00004651"/>
    </source>
</evidence>
<keyword evidence="12" id="KW-1133">Transmembrane helix</keyword>
<dbReference type="Pfam" id="PF06580">
    <property type="entry name" value="His_kinase"/>
    <property type="match status" value="1"/>
</dbReference>
<dbReference type="PANTHER" id="PTHR34220:SF7">
    <property type="entry name" value="SENSOR HISTIDINE KINASE YPDA"/>
    <property type="match status" value="1"/>
</dbReference>
<evidence type="ECO:0000256" key="1">
    <source>
        <dbReference type="ARBA" id="ARBA00000085"/>
    </source>
</evidence>
<keyword evidence="8 15" id="KW-0418">Kinase</keyword>
<feature type="domain" description="Histidine kinase" evidence="13">
    <location>
        <begin position="483"/>
        <end position="593"/>
    </location>
</feature>
<keyword evidence="4" id="KW-1003">Cell membrane</keyword>
<dbReference type="InterPro" id="IPR005467">
    <property type="entry name" value="His_kinase_dom"/>
</dbReference>
<keyword evidence="5" id="KW-0597">Phosphoprotein</keyword>
<keyword evidence="16" id="KW-1185">Reference proteome</keyword>
<evidence type="ECO:0000256" key="11">
    <source>
        <dbReference type="ARBA" id="ARBA00023136"/>
    </source>
</evidence>
<dbReference type="RefSeq" id="WP_262686494.1">
    <property type="nucleotide sequence ID" value="NZ_JAOQIO010000094.1"/>
</dbReference>
<dbReference type="InterPro" id="IPR050640">
    <property type="entry name" value="Bact_2-comp_sensor_kinase"/>
</dbReference>
<evidence type="ECO:0000256" key="12">
    <source>
        <dbReference type="SAM" id="Phobius"/>
    </source>
</evidence>
<evidence type="ECO:0000313" key="15">
    <source>
        <dbReference type="EMBL" id="MCU6795544.1"/>
    </source>
</evidence>
<dbReference type="Gene3D" id="3.30.450.20">
    <property type="entry name" value="PAS domain"/>
    <property type="match status" value="1"/>
</dbReference>
<feature type="transmembrane region" description="Helical" evidence="12">
    <location>
        <begin position="302"/>
        <end position="326"/>
    </location>
</feature>
<evidence type="ECO:0000256" key="8">
    <source>
        <dbReference type="ARBA" id="ARBA00022777"/>
    </source>
</evidence>
<keyword evidence="9" id="KW-0067">ATP-binding</keyword>
<dbReference type="Gene3D" id="3.30.565.10">
    <property type="entry name" value="Histidine kinase-like ATPase, C-terminal domain"/>
    <property type="match status" value="1"/>
</dbReference>
<name>A0ABT2ULN6_9BACL</name>
<evidence type="ECO:0000259" key="13">
    <source>
        <dbReference type="PROSITE" id="PS50109"/>
    </source>
</evidence>
<evidence type="ECO:0000256" key="9">
    <source>
        <dbReference type="ARBA" id="ARBA00022840"/>
    </source>
</evidence>
<keyword evidence="10" id="KW-0902">Two-component regulatory system</keyword>
<dbReference type="CDD" id="cd06225">
    <property type="entry name" value="HAMP"/>
    <property type="match status" value="1"/>
</dbReference>
<comment type="subcellular location">
    <subcellularLocation>
        <location evidence="2">Cell membrane</location>
        <topology evidence="2">Multi-pass membrane protein</topology>
    </subcellularLocation>
</comment>
<dbReference type="PROSITE" id="PS50885">
    <property type="entry name" value="HAMP"/>
    <property type="match status" value="1"/>
</dbReference>
<dbReference type="SUPFAM" id="SSF158472">
    <property type="entry name" value="HAMP domain-like"/>
    <property type="match status" value="1"/>
</dbReference>
<keyword evidence="6" id="KW-0808">Transferase</keyword>